<dbReference type="Proteomes" id="UP000031668">
    <property type="component" value="Unassembled WGS sequence"/>
</dbReference>
<evidence type="ECO:0000313" key="2">
    <source>
        <dbReference type="EMBL" id="KII74977.1"/>
    </source>
</evidence>
<dbReference type="AlphaFoldDB" id="A0A0C2NLR5"/>
<feature type="region of interest" description="Disordered" evidence="1">
    <location>
        <begin position="80"/>
        <end position="103"/>
    </location>
</feature>
<proteinExistence type="predicted"/>
<protein>
    <submittedName>
        <fullName evidence="2">Uncharacterized protein</fullName>
    </submittedName>
</protein>
<keyword evidence="3" id="KW-1185">Reference proteome</keyword>
<reference evidence="2 3" key="1">
    <citation type="journal article" date="2014" name="Genome Biol. Evol.">
        <title>The genome of the myxosporean Thelohanellus kitauei shows adaptations to nutrient acquisition within its fish host.</title>
        <authorList>
            <person name="Yang Y."/>
            <person name="Xiong J."/>
            <person name="Zhou Z."/>
            <person name="Huo F."/>
            <person name="Miao W."/>
            <person name="Ran C."/>
            <person name="Liu Y."/>
            <person name="Zhang J."/>
            <person name="Feng J."/>
            <person name="Wang M."/>
            <person name="Wang M."/>
            <person name="Wang L."/>
            <person name="Yao B."/>
        </authorList>
    </citation>
    <scope>NUCLEOTIDE SEQUENCE [LARGE SCALE GENOMIC DNA]</scope>
    <source>
        <strain evidence="2">Wuqing</strain>
    </source>
</reference>
<organism evidence="2 3">
    <name type="scientific">Thelohanellus kitauei</name>
    <name type="common">Myxosporean</name>
    <dbReference type="NCBI Taxonomy" id="669202"/>
    <lineage>
        <taxon>Eukaryota</taxon>
        <taxon>Metazoa</taxon>
        <taxon>Cnidaria</taxon>
        <taxon>Myxozoa</taxon>
        <taxon>Myxosporea</taxon>
        <taxon>Bivalvulida</taxon>
        <taxon>Platysporina</taxon>
        <taxon>Myxobolidae</taxon>
        <taxon>Thelohanellus</taxon>
    </lineage>
</organism>
<dbReference type="EMBL" id="JWZT01000121">
    <property type="protein sequence ID" value="KII74977.1"/>
    <property type="molecule type" value="Genomic_DNA"/>
</dbReference>
<evidence type="ECO:0000313" key="3">
    <source>
        <dbReference type="Proteomes" id="UP000031668"/>
    </source>
</evidence>
<gene>
    <name evidence="2" type="ORF">RF11_08309</name>
</gene>
<name>A0A0C2NLR5_THEKT</name>
<feature type="compositionally biased region" description="Polar residues" evidence="1">
    <location>
        <begin position="92"/>
        <end position="103"/>
    </location>
</feature>
<accession>A0A0C2NLR5</accession>
<evidence type="ECO:0000256" key="1">
    <source>
        <dbReference type="SAM" id="MobiDB-lite"/>
    </source>
</evidence>
<sequence>MFDAILNVYIENMYTEFEARDIIPLQKKLDECYMSFRACVINSLDMGVINTSKAVVSFRVSMTQKTCHYPNTRRDTIMPQGFGKARPLQHTPYISRSLDYQNQ</sequence>
<comment type="caution">
    <text evidence="2">The sequence shown here is derived from an EMBL/GenBank/DDBJ whole genome shotgun (WGS) entry which is preliminary data.</text>
</comment>